<dbReference type="InterPro" id="IPR051918">
    <property type="entry name" value="STPP_CPPED1"/>
</dbReference>
<dbReference type="Proteomes" id="UP000195772">
    <property type="component" value="Unassembled WGS sequence"/>
</dbReference>
<accession>A0A1Y3R0S9</accession>
<dbReference type="Pfam" id="PF16370">
    <property type="entry name" value="MetallophosC"/>
    <property type="match status" value="1"/>
</dbReference>
<evidence type="ECO:0000313" key="7">
    <source>
        <dbReference type="Proteomes" id="UP000195772"/>
    </source>
</evidence>
<dbReference type="RefSeq" id="WP_032135288.1">
    <property type="nucleotide sequence ID" value="NZ_DAWDON010000014.1"/>
</dbReference>
<dbReference type="PROSITE" id="PS51257">
    <property type="entry name" value="PROKAR_LIPOPROTEIN"/>
    <property type="match status" value="1"/>
</dbReference>
<dbReference type="AlphaFoldDB" id="A0A1Y3R0S9"/>
<feature type="chain" id="PRO_5040575984" description="Serine/threonine protein phosphatase" evidence="1">
    <location>
        <begin position="29"/>
        <end position="533"/>
    </location>
</feature>
<dbReference type="InterPro" id="IPR029052">
    <property type="entry name" value="Metallo-depent_PP-like"/>
</dbReference>
<feature type="domain" description="Calcineurin-like phosphoesterase" evidence="2">
    <location>
        <begin position="185"/>
        <end position="340"/>
    </location>
</feature>
<evidence type="ECO:0008006" key="9">
    <source>
        <dbReference type="Google" id="ProtNLM"/>
    </source>
</evidence>
<feature type="signal peptide" evidence="1">
    <location>
        <begin position="1"/>
        <end position="28"/>
    </location>
</feature>
<dbReference type="EMBL" id="VVXH01000010">
    <property type="protein sequence ID" value="KAA2377514.1"/>
    <property type="molecule type" value="Genomic_DNA"/>
</dbReference>
<dbReference type="SUPFAM" id="SSF49464">
    <property type="entry name" value="Carboxypeptidase regulatory domain-like"/>
    <property type="match status" value="1"/>
</dbReference>
<organism evidence="6 7">
    <name type="scientific">Alistipes onderdonkii</name>
    <dbReference type="NCBI Taxonomy" id="328813"/>
    <lineage>
        <taxon>Bacteria</taxon>
        <taxon>Pseudomonadati</taxon>
        <taxon>Bacteroidota</taxon>
        <taxon>Bacteroidia</taxon>
        <taxon>Bacteroidales</taxon>
        <taxon>Rikenellaceae</taxon>
        <taxon>Alistipes</taxon>
    </lineage>
</organism>
<feature type="domain" description="Calcineurin-like phosphoesterase N-terminal" evidence="4">
    <location>
        <begin position="65"/>
        <end position="131"/>
    </location>
</feature>
<reference evidence="7" key="1">
    <citation type="submission" date="2017-04" db="EMBL/GenBank/DDBJ databases">
        <title>Function of individual gut microbiota members based on whole genome sequencing of pure cultures obtained from chicken caecum.</title>
        <authorList>
            <person name="Medvecky M."/>
            <person name="Cejkova D."/>
            <person name="Polansky O."/>
            <person name="Karasova D."/>
            <person name="Kubasova T."/>
            <person name="Cizek A."/>
            <person name="Rychlik I."/>
        </authorList>
    </citation>
    <scope>NUCLEOTIDE SEQUENCE [LARGE SCALE GENOMIC DNA]</scope>
    <source>
        <strain evidence="7">An90</strain>
    </source>
</reference>
<evidence type="ECO:0000259" key="4">
    <source>
        <dbReference type="Pfam" id="PF16371"/>
    </source>
</evidence>
<dbReference type="eggNOG" id="COG1409">
    <property type="taxonomic scope" value="Bacteria"/>
</dbReference>
<dbReference type="InterPro" id="IPR032288">
    <property type="entry name" value="Metallophos_C"/>
</dbReference>
<dbReference type="PANTHER" id="PTHR43143:SF1">
    <property type="entry name" value="SERINE_THREONINE-PROTEIN PHOSPHATASE CPPED1"/>
    <property type="match status" value="1"/>
</dbReference>
<dbReference type="InterPro" id="IPR008969">
    <property type="entry name" value="CarboxyPept-like_regulatory"/>
</dbReference>
<reference evidence="5 8" key="3">
    <citation type="journal article" date="2019" name="Nat. Med.">
        <title>A library of human gut bacterial isolates paired with longitudinal multiomics data enables mechanistic microbiome research.</title>
        <authorList>
            <person name="Poyet M."/>
            <person name="Groussin M."/>
            <person name="Gibbons S.M."/>
            <person name="Avila-Pacheco J."/>
            <person name="Jiang X."/>
            <person name="Kearney S.M."/>
            <person name="Perrotta A.R."/>
            <person name="Berdy B."/>
            <person name="Zhao S."/>
            <person name="Lieberman T.D."/>
            <person name="Swanson P.K."/>
            <person name="Smith M."/>
            <person name="Roesemann S."/>
            <person name="Alexander J.E."/>
            <person name="Rich S.A."/>
            <person name="Livny J."/>
            <person name="Vlamakis H."/>
            <person name="Clish C."/>
            <person name="Bullock K."/>
            <person name="Deik A."/>
            <person name="Scott J."/>
            <person name="Pierce K.A."/>
            <person name="Xavier R.J."/>
            <person name="Alm E.J."/>
        </authorList>
    </citation>
    <scope>NUCLEOTIDE SEQUENCE [LARGE SCALE GENOMIC DNA]</scope>
    <source>
        <strain evidence="5 8">BIOML-A266</strain>
    </source>
</reference>
<evidence type="ECO:0000313" key="5">
    <source>
        <dbReference type="EMBL" id="KAA2377514.1"/>
    </source>
</evidence>
<name>A0A1Y3R0S9_9BACT</name>
<dbReference type="InterPro" id="IPR004843">
    <property type="entry name" value="Calcineurin-like_PHP"/>
</dbReference>
<proteinExistence type="predicted"/>
<feature type="domain" description="Calcineurin-like phosphoesterase C-terminal" evidence="3">
    <location>
        <begin position="355"/>
        <end position="516"/>
    </location>
</feature>
<dbReference type="SUPFAM" id="SSF56300">
    <property type="entry name" value="Metallo-dependent phosphatases"/>
    <property type="match status" value="1"/>
</dbReference>
<dbReference type="OrthoDB" id="1007027at2"/>
<evidence type="ECO:0000256" key="1">
    <source>
        <dbReference type="SAM" id="SignalP"/>
    </source>
</evidence>
<dbReference type="EMBL" id="NFHB01000002">
    <property type="protein sequence ID" value="OUN04237.1"/>
    <property type="molecule type" value="Genomic_DNA"/>
</dbReference>
<dbReference type="Gene3D" id="3.60.21.10">
    <property type="match status" value="1"/>
</dbReference>
<protein>
    <recommendedName>
        <fullName evidence="9">Serine/threonine protein phosphatase</fullName>
    </recommendedName>
</protein>
<reference evidence="6" key="2">
    <citation type="journal article" date="2018" name="BMC Genomics">
        <title>Whole genome sequencing and function prediction of 133 gut anaerobes isolated from chicken caecum in pure cultures.</title>
        <authorList>
            <person name="Medvecky M."/>
            <person name="Cejkova D."/>
            <person name="Polansky O."/>
            <person name="Karasova D."/>
            <person name="Kubasova T."/>
            <person name="Cizek A."/>
            <person name="Rychlik I."/>
        </authorList>
    </citation>
    <scope>NUCLEOTIDE SEQUENCE</scope>
    <source>
        <strain evidence="6">An90</strain>
    </source>
</reference>
<evidence type="ECO:0000313" key="8">
    <source>
        <dbReference type="Proteomes" id="UP000322940"/>
    </source>
</evidence>
<evidence type="ECO:0000259" key="2">
    <source>
        <dbReference type="Pfam" id="PF00149"/>
    </source>
</evidence>
<dbReference type="InterPro" id="IPR032285">
    <property type="entry name" value="Metallophos_N"/>
</dbReference>
<dbReference type="GO" id="GO:0016787">
    <property type="term" value="F:hydrolase activity"/>
    <property type="evidence" value="ECO:0007669"/>
    <property type="project" value="InterPro"/>
</dbReference>
<dbReference type="Proteomes" id="UP000322940">
    <property type="component" value="Unassembled WGS sequence"/>
</dbReference>
<comment type="caution">
    <text evidence="6">The sequence shown here is derived from an EMBL/GenBank/DDBJ whole genome shotgun (WGS) entry which is preliminary data.</text>
</comment>
<keyword evidence="1" id="KW-0732">Signal</keyword>
<gene>
    <name evidence="6" type="ORF">B5G41_02690</name>
    <name evidence="5" type="ORF">F2Y10_10805</name>
</gene>
<dbReference type="Pfam" id="PF00149">
    <property type="entry name" value="Metallophos"/>
    <property type="match status" value="1"/>
</dbReference>
<dbReference type="Pfam" id="PF16371">
    <property type="entry name" value="MetallophosN"/>
    <property type="match status" value="1"/>
</dbReference>
<evidence type="ECO:0000313" key="6">
    <source>
        <dbReference type="EMBL" id="OUN04237.1"/>
    </source>
</evidence>
<evidence type="ECO:0000259" key="3">
    <source>
        <dbReference type="Pfam" id="PF16370"/>
    </source>
</evidence>
<dbReference type="PANTHER" id="PTHR43143">
    <property type="entry name" value="METALLOPHOSPHOESTERASE, CALCINEURIN SUPERFAMILY"/>
    <property type="match status" value="1"/>
</dbReference>
<sequence length="533" mass="59517">MKNDSIFTWFRRKLRLPAAALVAAAMMACGGDDKMITELPKPGGDDDGGKTEITPDKGITLYGLVSDKEGNPLEGVVVSDGYSVVASDKKGVYQIVRDPNAKHVFISVPSGYEIPAQANFGSYQGAYQAANSVTGSSSKPYRADFTLSKLAQSDKRFLLFGLGDPQPDNNDHIHRFRTETVPDVKKIAAKYSIPMVGIALGDILGKGDAQTFTSMKRAFGETGVPFFTTIGNHDKSSVDYTGDTYRDVLGPRWYSFNRGDVHFIAMDNIIFTGTDYTGGFTDEQVAWLEKDLSFVPTDKMVILYYHIPLRDNTGYLNRKKVLDMISRYKNPTLMCAHTHYFQPYHMRSHKLFERIHGGTCGYFWRSTCGGDGTPNGFMVYEIDGTEIIDTYFKASQRADDYQIRLYRGNAEFAGPYATYKYDVGADVVVANVFTSGMDGTTWKVELSEDGGKTWSVMTEMSQSYGDRWIRGYHIGVEKHPVESGTSPCYHQYQCKLKNPEATGIVVRATDSFNHVYTQTRFNESNDFTEAEGY</sequence>